<dbReference type="InterPro" id="IPR002937">
    <property type="entry name" value="Amino_oxidase"/>
</dbReference>
<accession>A0AA38HET6</accession>
<dbReference type="RefSeq" id="XP_052948753.1">
    <property type="nucleotide sequence ID" value="XM_053091798.1"/>
</dbReference>
<dbReference type="Gene3D" id="3.90.660.10">
    <property type="match status" value="1"/>
</dbReference>
<feature type="signal peptide" evidence="1">
    <location>
        <begin position="1"/>
        <end position="18"/>
    </location>
</feature>
<dbReference type="SUPFAM" id="SSF51905">
    <property type="entry name" value="FAD/NAD(P)-binding domain"/>
    <property type="match status" value="1"/>
</dbReference>
<protein>
    <submittedName>
        <fullName evidence="3">Flavin-containing amine oxidoreductase-domain containing protein</fullName>
    </submittedName>
</protein>
<dbReference type="Pfam" id="PF01593">
    <property type="entry name" value="Amino_oxidase"/>
    <property type="match status" value="1"/>
</dbReference>
<evidence type="ECO:0000313" key="4">
    <source>
        <dbReference type="Proteomes" id="UP001164286"/>
    </source>
</evidence>
<gene>
    <name evidence="3" type="ORF">MKK02DRAFT_42006</name>
</gene>
<keyword evidence="1" id="KW-0732">Signal</keyword>
<dbReference type="PANTHER" id="PTHR10742:SF382">
    <property type="entry name" value="AMINE OXIDASE DOMAIN-CONTAINING PROTEIN"/>
    <property type="match status" value="1"/>
</dbReference>
<reference evidence="3" key="1">
    <citation type="journal article" date="2022" name="G3 (Bethesda)">
        <title>High quality genome of the basidiomycete yeast Dioszegia hungarica PDD-24b-2 isolated from cloud water.</title>
        <authorList>
            <person name="Jarrige D."/>
            <person name="Haridas S."/>
            <person name="Bleykasten-Grosshans C."/>
            <person name="Joly M."/>
            <person name="Nadalig T."/>
            <person name="Sancelme M."/>
            <person name="Vuilleumier S."/>
            <person name="Grigoriev I.V."/>
            <person name="Amato P."/>
            <person name="Bringel F."/>
        </authorList>
    </citation>
    <scope>NUCLEOTIDE SEQUENCE</scope>
    <source>
        <strain evidence="3">PDD-24b-2</strain>
    </source>
</reference>
<dbReference type="PANTHER" id="PTHR10742">
    <property type="entry name" value="FLAVIN MONOAMINE OXIDASE"/>
    <property type="match status" value="1"/>
</dbReference>
<proteinExistence type="predicted"/>
<dbReference type="InterPro" id="IPR050281">
    <property type="entry name" value="Flavin_monoamine_oxidase"/>
</dbReference>
<evidence type="ECO:0000313" key="3">
    <source>
        <dbReference type="EMBL" id="KAI9638976.1"/>
    </source>
</evidence>
<dbReference type="SUPFAM" id="SSF54373">
    <property type="entry name" value="FAD-linked reductases, C-terminal domain"/>
    <property type="match status" value="1"/>
</dbReference>
<evidence type="ECO:0000256" key="1">
    <source>
        <dbReference type="SAM" id="SignalP"/>
    </source>
</evidence>
<dbReference type="GeneID" id="77731003"/>
<dbReference type="EMBL" id="JAKWFO010000002">
    <property type="protein sequence ID" value="KAI9638976.1"/>
    <property type="molecule type" value="Genomic_DNA"/>
</dbReference>
<dbReference type="Gene3D" id="1.20.1440.240">
    <property type="match status" value="1"/>
</dbReference>
<dbReference type="AlphaFoldDB" id="A0AA38HET6"/>
<dbReference type="InterPro" id="IPR036188">
    <property type="entry name" value="FAD/NAD-bd_sf"/>
</dbReference>
<comment type="caution">
    <text evidence="3">The sequence shown here is derived from an EMBL/GenBank/DDBJ whole genome shotgun (WGS) entry which is preliminary data.</text>
</comment>
<dbReference type="Proteomes" id="UP001164286">
    <property type="component" value="Unassembled WGS sequence"/>
</dbReference>
<dbReference type="Gene3D" id="3.50.50.60">
    <property type="entry name" value="FAD/NAD(P)-binding domain"/>
    <property type="match status" value="1"/>
</dbReference>
<organism evidence="3 4">
    <name type="scientific">Dioszegia hungarica</name>
    <dbReference type="NCBI Taxonomy" id="4972"/>
    <lineage>
        <taxon>Eukaryota</taxon>
        <taxon>Fungi</taxon>
        <taxon>Dikarya</taxon>
        <taxon>Basidiomycota</taxon>
        <taxon>Agaricomycotina</taxon>
        <taxon>Tremellomycetes</taxon>
        <taxon>Tremellales</taxon>
        <taxon>Bulleribasidiaceae</taxon>
        <taxon>Dioszegia</taxon>
    </lineage>
</organism>
<evidence type="ECO:0000259" key="2">
    <source>
        <dbReference type="Pfam" id="PF01593"/>
    </source>
</evidence>
<sequence>MKTAILFSLLSLLASSSAVPTSQALTFVGPGSVQSNGAHNIHVSYSDPDALSETVILVYGDCDIKHHSASHHEVGRFDARDHVEKPTRFVWLTPSDLPAGQCLHAFTETTHLGRSISLEVRHATPRKRNTLASINDPYGAWFDGVTYLKSQNQTAAFIAGKKDQKIAILGGGMSGLMSALLLDQVGIHNWEISESSNRIGGRLRTAYLNGTAPDAYQYQEMGPMRFPVSLTDPKTNETIEINDHKLVFQLADVLNGLNKQLDPSWQVNFIPWIQSNSATFQYQNGLRNPDGTAPRRSQYPALLANASLPAVAANPRLAAARVELTKFIGYENKAKAAATNLFKAHKQAIADGLLDFSEVSYLKAQGLGWNETSAAFSSGYLWSSIYDGVYFAATKWLTIDKGLNRIAEAFHPIVDNRLTLGRRIERISYNETTKKTGVTWYKDGKLESKSYDKTLVAVPFSVARLWRKPALSPIMSEAVSSLGYASACKVALLYKTRFWEKLSPPIYGGCGATDLPGVGSFCYPAYNLNGTGPGALLASYDTGTGPFQAARSEADHVRSIVEAMEEIHGPIAKEQYTGIYDRQCWGIDQNAAGSWASPYPGQHQRYMPQYHMTHSGHVFIGEHTSINHAWIFSALESSVRGVVQLLLDDGLVDEAQQIVNKWMARWISV</sequence>
<feature type="domain" description="Amine oxidase" evidence="2">
    <location>
        <begin position="173"/>
        <end position="644"/>
    </location>
</feature>
<feature type="chain" id="PRO_5041220392" evidence="1">
    <location>
        <begin position="19"/>
        <end position="669"/>
    </location>
</feature>
<dbReference type="GO" id="GO:0001716">
    <property type="term" value="F:L-amino-acid oxidase activity"/>
    <property type="evidence" value="ECO:0007669"/>
    <property type="project" value="TreeGrafter"/>
</dbReference>
<keyword evidence="4" id="KW-1185">Reference proteome</keyword>
<dbReference type="GO" id="GO:0009063">
    <property type="term" value="P:amino acid catabolic process"/>
    <property type="evidence" value="ECO:0007669"/>
    <property type="project" value="TreeGrafter"/>
</dbReference>
<name>A0AA38HET6_9TREE</name>